<dbReference type="InterPro" id="IPR036249">
    <property type="entry name" value="Thioredoxin-like_sf"/>
</dbReference>
<protein>
    <recommendedName>
        <fullName evidence="1">Thioredoxin domain-containing protein</fullName>
    </recommendedName>
</protein>
<organism evidence="2 3">
    <name type="scientific">Aequorivita aurantiaca</name>
    <dbReference type="NCBI Taxonomy" id="3053356"/>
    <lineage>
        <taxon>Bacteria</taxon>
        <taxon>Pseudomonadati</taxon>
        <taxon>Bacteroidota</taxon>
        <taxon>Flavobacteriia</taxon>
        <taxon>Flavobacteriales</taxon>
        <taxon>Flavobacteriaceae</taxon>
        <taxon>Aequorivita</taxon>
    </lineage>
</organism>
<dbReference type="EMBL" id="JAUGQQ010000002">
    <property type="protein sequence ID" value="MDN3723844.1"/>
    <property type="molecule type" value="Genomic_DNA"/>
</dbReference>
<dbReference type="InterPro" id="IPR013766">
    <property type="entry name" value="Thioredoxin_domain"/>
</dbReference>
<dbReference type="PROSITE" id="PS51352">
    <property type="entry name" value="THIOREDOXIN_2"/>
    <property type="match status" value="1"/>
</dbReference>
<reference evidence="2 3" key="1">
    <citation type="submission" date="2023-06" db="EMBL/GenBank/DDBJ databases">
        <authorList>
            <person name="Ye Y.-Q."/>
            <person name="Du Z.-J."/>
        </authorList>
    </citation>
    <scope>NUCLEOTIDE SEQUENCE [LARGE SCALE GENOMIC DNA]</scope>
    <source>
        <strain evidence="2 3">SDUM287046</strain>
    </source>
</reference>
<feature type="domain" description="Thioredoxin" evidence="1">
    <location>
        <begin position="299"/>
        <end position="438"/>
    </location>
</feature>
<accession>A0ABT8DIM1</accession>
<dbReference type="Pfam" id="PF13905">
    <property type="entry name" value="Thioredoxin_8"/>
    <property type="match status" value="1"/>
</dbReference>
<evidence type="ECO:0000313" key="3">
    <source>
        <dbReference type="Proteomes" id="UP001244787"/>
    </source>
</evidence>
<keyword evidence="3" id="KW-1185">Reference proteome</keyword>
<proteinExistence type="predicted"/>
<evidence type="ECO:0000313" key="2">
    <source>
        <dbReference type="EMBL" id="MDN3723844.1"/>
    </source>
</evidence>
<comment type="caution">
    <text evidence="2">The sequence shown here is derived from an EMBL/GenBank/DDBJ whole genome shotgun (WGS) entry which is preliminary data.</text>
</comment>
<dbReference type="RefSeq" id="WP_290253931.1">
    <property type="nucleotide sequence ID" value="NZ_JAUGQQ010000002.1"/>
</dbReference>
<dbReference type="InterPro" id="IPR012336">
    <property type="entry name" value="Thioredoxin-like_fold"/>
</dbReference>
<dbReference type="Proteomes" id="UP001244787">
    <property type="component" value="Unassembled WGS sequence"/>
</dbReference>
<evidence type="ECO:0000259" key="1">
    <source>
        <dbReference type="PROSITE" id="PS51352"/>
    </source>
</evidence>
<gene>
    <name evidence="2" type="ORF">QRD02_05580</name>
</gene>
<dbReference type="Gene3D" id="3.40.30.10">
    <property type="entry name" value="Glutaredoxin"/>
    <property type="match status" value="1"/>
</dbReference>
<sequence>MKTTYIAGQIINPRVDYIVFSKGNQTLDTVKLDRNNFFHYQTDKIKAGLYFLKHGESQIFFIEPGDSLLIHLNTIDFDESLAYSGRGGEQNNLLIDLYLRNENENLNLQKWYTLSSSEFEHKIDSLKKRKINLYEEYINTNEVAEGFKKVARSSIDYDYYSKKEMYAAANRRNIENFDDSYFDYRKQIDFDQNELKYYYPYYRFMNRFFENLVCSKLVNQKPIDRNSFEYNYQKIKMIDSVVTSDSLKNSLLRQNAMVYLLNAKNAEEETKYFEIYSKINTDKKNLEEIRKLYEASIKLTAGNQIPSLALVNTDNVVKELQEIINAPTVIYFWTGHSAALYKNIHSRAAELKSKYPEYDFIAINTDTHFKNWRETVRKLNYNKETEYQLENLADAEKKLVLNAMSKVIIVDKNGIILEGKTNMFNSNFEELLLGFLNR</sequence>
<dbReference type="SUPFAM" id="SSF52833">
    <property type="entry name" value="Thioredoxin-like"/>
    <property type="match status" value="1"/>
</dbReference>
<name>A0ABT8DIM1_9FLAO</name>